<sequence length="376" mass="42797">MKSYQLFILIALMLLLPLTKGAAQTEDQSNGAYRNIYIQNTWQKLDQNKDGQFTENENKRSWQKLKRFDIDNDQQVSLKEYVDKIHVPYLNTGGKRKLNVLYKKTKEEDLYLDIYYPKNTKEGDKLPVVVYTHGGGWTAGSRHGASNASFKTVHTALLEKGFCVVSVSYRLWTKNGTTSMRDCVIDCKDALLYLSKNSNKLGLNKNRFYSFGDSAGGQISQMLLLSTHESLTGDPLLAKYSYKMVAGVSWYGPCDFEKSSLFNHDDKTNFHDRFGPRILKPNTNPKDKLTLYREMSPINYLTKNSAPLLMIQGDSDTTIPVKHAYYMQEKAEKIGAPVSIIIVKNAGHNWRKVGADINPTKEKIEKVTVDYFVSHN</sequence>
<dbReference type="RefSeq" id="WP_068826451.1">
    <property type="nucleotide sequence ID" value="NZ_CP014224.1"/>
</dbReference>
<gene>
    <name evidence="5" type="ORF">AXE80_08885</name>
</gene>
<dbReference type="PROSITE" id="PS00018">
    <property type="entry name" value="EF_HAND_1"/>
    <property type="match status" value="1"/>
</dbReference>
<dbReference type="KEGG" id="wfu:AXE80_08885"/>
<evidence type="ECO:0000313" key="6">
    <source>
        <dbReference type="Proteomes" id="UP000092967"/>
    </source>
</evidence>
<dbReference type="PANTHER" id="PTHR48081">
    <property type="entry name" value="AB HYDROLASE SUPERFAMILY PROTEIN C4A8.06C"/>
    <property type="match status" value="1"/>
</dbReference>
<dbReference type="EMBL" id="CP014224">
    <property type="protein sequence ID" value="ANW96385.1"/>
    <property type="molecule type" value="Genomic_DNA"/>
</dbReference>
<comment type="similarity">
    <text evidence="1">Belongs to the 'GDXG' lipolytic enzyme family.</text>
</comment>
<feature type="domain" description="BD-FAE-like" evidence="4">
    <location>
        <begin position="112"/>
        <end position="330"/>
    </location>
</feature>
<evidence type="ECO:0000256" key="1">
    <source>
        <dbReference type="ARBA" id="ARBA00010515"/>
    </source>
</evidence>
<dbReference type="SUPFAM" id="SSF47473">
    <property type="entry name" value="EF-hand"/>
    <property type="match status" value="1"/>
</dbReference>
<dbReference type="Pfam" id="PF20434">
    <property type="entry name" value="BD-FAE"/>
    <property type="match status" value="1"/>
</dbReference>
<accession>A0A1B1Y6J3</accession>
<dbReference type="PANTHER" id="PTHR48081:SF30">
    <property type="entry name" value="ACETYL-HYDROLASE LIPR-RELATED"/>
    <property type="match status" value="1"/>
</dbReference>
<dbReference type="InterPro" id="IPR018247">
    <property type="entry name" value="EF_Hand_1_Ca_BS"/>
</dbReference>
<feature type="chain" id="PRO_5008532524" evidence="3">
    <location>
        <begin position="23"/>
        <end position="376"/>
    </location>
</feature>
<keyword evidence="6" id="KW-1185">Reference proteome</keyword>
<proteinExistence type="inferred from homology"/>
<dbReference type="STRING" id="1790137.AXE80_08885"/>
<dbReference type="InterPro" id="IPR049492">
    <property type="entry name" value="BD-FAE-like_dom"/>
</dbReference>
<evidence type="ECO:0000313" key="5">
    <source>
        <dbReference type="EMBL" id="ANW96385.1"/>
    </source>
</evidence>
<dbReference type="InterPro" id="IPR011992">
    <property type="entry name" value="EF-hand-dom_pair"/>
</dbReference>
<protein>
    <submittedName>
        <fullName evidence="5">Lipase</fullName>
    </submittedName>
</protein>
<evidence type="ECO:0000256" key="3">
    <source>
        <dbReference type="SAM" id="SignalP"/>
    </source>
</evidence>
<dbReference type="AlphaFoldDB" id="A0A1B1Y6J3"/>
<dbReference type="Gene3D" id="3.40.50.1820">
    <property type="entry name" value="alpha/beta hydrolase"/>
    <property type="match status" value="1"/>
</dbReference>
<name>A0A1B1Y6J3_9FLAO</name>
<evidence type="ECO:0000256" key="2">
    <source>
        <dbReference type="ARBA" id="ARBA00022801"/>
    </source>
</evidence>
<reference evidence="5 6" key="1">
    <citation type="submission" date="2016-02" db="EMBL/GenBank/DDBJ databases">
        <authorList>
            <person name="Wen L."/>
            <person name="He K."/>
            <person name="Yang H."/>
        </authorList>
    </citation>
    <scope>NUCLEOTIDE SEQUENCE [LARGE SCALE GENOMIC DNA]</scope>
    <source>
        <strain evidence="5 6">CZ1127</strain>
    </source>
</reference>
<dbReference type="InterPro" id="IPR029058">
    <property type="entry name" value="AB_hydrolase_fold"/>
</dbReference>
<dbReference type="SUPFAM" id="SSF53474">
    <property type="entry name" value="alpha/beta-Hydrolases"/>
    <property type="match status" value="1"/>
</dbReference>
<dbReference type="Proteomes" id="UP000092967">
    <property type="component" value="Chromosome"/>
</dbReference>
<organism evidence="5 6">
    <name type="scientific">Wenyingzhuangia fucanilytica</name>
    <dbReference type="NCBI Taxonomy" id="1790137"/>
    <lineage>
        <taxon>Bacteria</taxon>
        <taxon>Pseudomonadati</taxon>
        <taxon>Bacteroidota</taxon>
        <taxon>Flavobacteriia</taxon>
        <taxon>Flavobacteriales</taxon>
        <taxon>Flavobacteriaceae</taxon>
        <taxon>Wenyingzhuangia</taxon>
    </lineage>
</organism>
<keyword evidence="3" id="KW-0732">Signal</keyword>
<feature type="signal peptide" evidence="3">
    <location>
        <begin position="1"/>
        <end position="22"/>
    </location>
</feature>
<dbReference type="OrthoDB" id="9803990at2"/>
<evidence type="ECO:0000259" key="4">
    <source>
        <dbReference type="Pfam" id="PF20434"/>
    </source>
</evidence>
<dbReference type="InterPro" id="IPR050300">
    <property type="entry name" value="GDXG_lipolytic_enzyme"/>
</dbReference>
<dbReference type="GO" id="GO:0004806">
    <property type="term" value="F:triacylglycerol lipase activity"/>
    <property type="evidence" value="ECO:0007669"/>
    <property type="project" value="TreeGrafter"/>
</dbReference>
<keyword evidence="2" id="KW-0378">Hydrolase</keyword>